<dbReference type="InterPro" id="IPR036390">
    <property type="entry name" value="WH_DNA-bd_sf"/>
</dbReference>
<dbReference type="Gene3D" id="3.40.190.10">
    <property type="entry name" value="Periplasmic binding protein-like II"/>
    <property type="match status" value="2"/>
</dbReference>
<dbReference type="Pfam" id="PF00126">
    <property type="entry name" value="HTH_1"/>
    <property type="match status" value="1"/>
</dbReference>
<dbReference type="InterPro" id="IPR036388">
    <property type="entry name" value="WH-like_DNA-bd_sf"/>
</dbReference>
<name>A0ABU0JCT7_9HYPH</name>
<proteinExistence type="inferred from homology"/>
<evidence type="ECO:0000313" key="6">
    <source>
        <dbReference type="EMBL" id="MDQ0472103.1"/>
    </source>
</evidence>
<dbReference type="EMBL" id="JAUSVX010000011">
    <property type="protein sequence ID" value="MDQ0472103.1"/>
    <property type="molecule type" value="Genomic_DNA"/>
</dbReference>
<dbReference type="Proteomes" id="UP001242480">
    <property type="component" value="Unassembled WGS sequence"/>
</dbReference>
<dbReference type="RefSeq" id="WP_307278369.1">
    <property type="nucleotide sequence ID" value="NZ_JAUSVX010000011.1"/>
</dbReference>
<dbReference type="PROSITE" id="PS50931">
    <property type="entry name" value="HTH_LYSR"/>
    <property type="match status" value="1"/>
</dbReference>
<dbReference type="InterPro" id="IPR058163">
    <property type="entry name" value="LysR-type_TF_proteobact-type"/>
</dbReference>
<dbReference type="CDD" id="cd08432">
    <property type="entry name" value="PBP2_GcdR_TrpI_HvrB_AmpR_like"/>
    <property type="match status" value="1"/>
</dbReference>
<keyword evidence="4" id="KW-0804">Transcription</keyword>
<keyword evidence="2" id="KW-0805">Transcription regulation</keyword>
<comment type="caution">
    <text evidence="6">The sequence shown here is derived from an EMBL/GenBank/DDBJ whole genome shotgun (WGS) entry which is preliminary data.</text>
</comment>
<evidence type="ECO:0000256" key="4">
    <source>
        <dbReference type="ARBA" id="ARBA00023163"/>
    </source>
</evidence>
<dbReference type="SUPFAM" id="SSF46785">
    <property type="entry name" value="Winged helix' DNA-binding domain"/>
    <property type="match status" value="1"/>
</dbReference>
<dbReference type="PANTHER" id="PTHR30537">
    <property type="entry name" value="HTH-TYPE TRANSCRIPTIONAL REGULATOR"/>
    <property type="match status" value="1"/>
</dbReference>
<evidence type="ECO:0000256" key="2">
    <source>
        <dbReference type="ARBA" id="ARBA00023015"/>
    </source>
</evidence>
<dbReference type="NCBIfam" id="NF008352">
    <property type="entry name" value="PRK11139.1"/>
    <property type="match status" value="1"/>
</dbReference>
<reference evidence="6 7" key="1">
    <citation type="submission" date="2023-07" db="EMBL/GenBank/DDBJ databases">
        <title>Genomic Encyclopedia of Type Strains, Phase IV (KMG-IV): sequencing the most valuable type-strain genomes for metagenomic binning, comparative biology and taxonomic classification.</title>
        <authorList>
            <person name="Goeker M."/>
        </authorList>
    </citation>
    <scope>NUCLEOTIDE SEQUENCE [LARGE SCALE GENOMIC DNA]</scope>
    <source>
        <strain evidence="6 7">DSM 19619</strain>
    </source>
</reference>
<evidence type="ECO:0000256" key="1">
    <source>
        <dbReference type="ARBA" id="ARBA00009437"/>
    </source>
</evidence>
<dbReference type="Gene3D" id="1.10.10.10">
    <property type="entry name" value="Winged helix-like DNA-binding domain superfamily/Winged helix DNA-binding domain"/>
    <property type="match status" value="1"/>
</dbReference>
<dbReference type="InterPro" id="IPR005119">
    <property type="entry name" value="LysR_subst-bd"/>
</dbReference>
<evidence type="ECO:0000313" key="7">
    <source>
        <dbReference type="Proteomes" id="UP001242480"/>
    </source>
</evidence>
<gene>
    <name evidence="6" type="ORF">QO011_005132</name>
</gene>
<organism evidence="6 7">
    <name type="scientific">Labrys wisconsinensis</name>
    <dbReference type="NCBI Taxonomy" id="425677"/>
    <lineage>
        <taxon>Bacteria</taxon>
        <taxon>Pseudomonadati</taxon>
        <taxon>Pseudomonadota</taxon>
        <taxon>Alphaproteobacteria</taxon>
        <taxon>Hyphomicrobiales</taxon>
        <taxon>Xanthobacteraceae</taxon>
        <taxon>Labrys</taxon>
    </lineage>
</organism>
<dbReference type="PRINTS" id="PR00039">
    <property type="entry name" value="HTHLYSR"/>
</dbReference>
<evidence type="ECO:0000259" key="5">
    <source>
        <dbReference type="PROSITE" id="PS50931"/>
    </source>
</evidence>
<dbReference type="Pfam" id="PF03466">
    <property type="entry name" value="LysR_substrate"/>
    <property type="match status" value="1"/>
</dbReference>
<dbReference type="SUPFAM" id="SSF53850">
    <property type="entry name" value="Periplasmic binding protein-like II"/>
    <property type="match status" value="1"/>
</dbReference>
<dbReference type="InterPro" id="IPR000847">
    <property type="entry name" value="LysR_HTH_N"/>
</dbReference>
<keyword evidence="7" id="KW-1185">Reference proteome</keyword>
<accession>A0ABU0JCT7</accession>
<feature type="domain" description="HTH lysR-type" evidence="5">
    <location>
        <begin position="31"/>
        <end position="88"/>
    </location>
</feature>
<protein>
    <submittedName>
        <fullName evidence="6">LysR family glycine cleavage system transcriptional activator</fullName>
    </submittedName>
</protein>
<dbReference type="PANTHER" id="PTHR30537:SF74">
    <property type="entry name" value="HTH-TYPE TRANSCRIPTIONAL REGULATOR TRPI"/>
    <property type="match status" value="1"/>
</dbReference>
<keyword evidence="3" id="KW-0238">DNA-binding</keyword>
<comment type="similarity">
    <text evidence="1">Belongs to the LysR transcriptional regulatory family.</text>
</comment>
<evidence type="ECO:0000256" key="3">
    <source>
        <dbReference type="ARBA" id="ARBA00023125"/>
    </source>
</evidence>
<sequence length="347" mass="38519">MDTPRNQWLEELITGAPNEHGRQRRQAPRLPPLNLFRVFEAAARHRSFRGAADELCVTPSAVSQQIRQLEDFLGARLFRRLPRQVELTRDGTTLANVVQEALILLSKVCGRLGDPAASTVLCINVSTSLASRWLVNRLGDFMAEHPQIKITLLASNDPVNFRRQDVDVAIRWGTGDWKSDILAEPLTRDYHFPVCSPQYRDEHDLRTPASLKRATTLHEVHGSPWTSWIDAAEGEPLSYGDVLYFSDAALMLEAAVAGQGVCLSNYILAGKDLAAGRLVAPFETTFDLGTEGYYILTSVAFAEKPAVEVLRAWLRREAQDTVGRLAGDRLRATLTVRGKQPAPSDHA</sequence>